<evidence type="ECO:0000313" key="2">
    <source>
        <dbReference type="EMBL" id="CAE0252213.1"/>
    </source>
</evidence>
<name>A0A7S3DBI4_9EUKA</name>
<proteinExistence type="predicted"/>
<reference evidence="2" key="1">
    <citation type="submission" date="2021-01" db="EMBL/GenBank/DDBJ databases">
        <authorList>
            <person name="Corre E."/>
            <person name="Pelletier E."/>
            <person name="Niang G."/>
            <person name="Scheremetjew M."/>
            <person name="Finn R."/>
            <person name="Kale V."/>
            <person name="Holt S."/>
            <person name="Cochrane G."/>
            <person name="Meng A."/>
            <person name="Brown T."/>
            <person name="Cohen L."/>
        </authorList>
    </citation>
    <scope>NUCLEOTIDE SEQUENCE</scope>
    <source>
        <strain evidence="2">NIES-2562</strain>
    </source>
</reference>
<feature type="region of interest" description="Disordered" evidence="1">
    <location>
        <begin position="129"/>
        <end position="172"/>
    </location>
</feature>
<protein>
    <submittedName>
        <fullName evidence="2">Uncharacterized protein</fullName>
    </submittedName>
</protein>
<evidence type="ECO:0000256" key="1">
    <source>
        <dbReference type="SAM" id="MobiDB-lite"/>
    </source>
</evidence>
<feature type="compositionally biased region" description="Polar residues" evidence="1">
    <location>
        <begin position="137"/>
        <end position="146"/>
    </location>
</feature>
<gene>
    <name evidence="2" type="ORF">PBIL07802_LOCUS14440</name>
</gene>
<sequence>MSFHSRDSINDALHYSGGASSKPQERGYTQFPKPNTSELMPLPSLLTEGITVQRLPFCETQGQFGSSARCSDLDSSFSSSLQQQTVKWSEDRFWAQQHMSAAPPCLGEQLQRLETFREQQPNSYMSAPFQPDPFESRGQTGMSVSQPPGYAEFAPYRRRSPLPPQPSQNVQGSYCDQTKKLEATQEKPVLKTESLRVVVPMGQFKALYRGVALANTLTEEEKKWDDKVRRDFLLDARALHTTELTVKASQTLWHIPLAKAVKLPRGVPNGYKVEIRFTRNARSGTVRHYFLFHSPSGTTYRTMRQVQAAEGFSL</sequence>
<accession>A0A7S3DBI4</accession>
<dbReference type="AlphaFoldDB" id="A0A7S3DBI4"/>
<organism evidence="2">
    <name type="scientific">Palpitomonas bilix</name>
    <dbReference type="NCBI Taxonomy" id="652834"/>
    <lineage>
        <taxon>Eukaryota</taxon>
        <taxon>Eukaryota incertae sedis</taxon>
    </lineage>
</organism>
<feature type="region of interest" description="Disordered" evidence="1">
    <location>
        <begin position="1"/>
        <end position="41"/>
    </location>
</feature>
<dbReference type="EMBL" id="HBIB01022136">
    <property type="protein sequence ID" value="CAE0252213.1"/>
    <property type="molecule type" value="Transcribed_RNA"/>
</dbReference>